<comment type="similarity">
    <text evidence="1">Belongs to the class-II aminoacyl-tRNA synthetase family.</text>
</comment>
<dbReference type="PROSITE" id="PS50862">
    <property type="entry name" value="AA_TRNA_LIGASE_II"/>
    <property type="match status" value="1"/>
</dbReference>
<feature type="binding site" evidence="3">
    <location>
        <position position="135"/>
    </location>
    <ligand>
        <name>L-histidine</name>
        <dbReference type="ChEBI" id="CHEBI:57595"/>
    </ligand>
</feature>
<dbReference type="PANTHER" id="PTHR11476:SF7">
    <property type="entry name" value="HISTIDINE--TRNA LIGASE"/>
    <property type="match status" value="1"/>
</dbReference>
<accession>A0A021VQ84</accession>
<reference evidence="5 6" key="1">
    <citation type="submission" date="2014-01" db="EMBL/GenBank/DDBJ databases">
        <title>Actinotalea ferrariae CF5-4.</title>
        <authorList>
            <person name="Chen F."/>
            <person name="Li Y."/>
            <person name="Wang G."/>
        </authorList>
    </citation>
    <scope>NUCLEOTIDE SEQUENCE [LARGE SCALE GENOMIC DNA]</scope>
    <source>
        <strain evidence="5 6">CF5-4</strain>
    </source>
</reference>
<dbReference type="Proteomes" id="UP000019753">
    <property type="component" value="Unassembled WGS sequence"/>
</dbReference>
<dbReference type="PANTHER" id="PTHR11476">
    <property type="entry name" value="HISTIDYL-TRNA SYNTHETASE"/>
    <property type="match status" value="1"/>
</dbReference>
<dbReference type="GO" id="GO:0004812">
    <property type="term" value="F:aminoacyl-tRNA ligase activity"/>
    <property type="evidence" value="ECO:0007669"/>
    <property type="project" value="UniProtKB-KW"/>
</dbReference>
<dbReference type="InterPro" id="IPR006195">
    <property type="entry name" value="aa-tRNA-synth_II"/>
</dbReference>
<feature type="binding site" evidence="3">
    <location>
        <position position="288"/>
    </location>
    <ligand>
        <name>L-histidine</name>
        <dbReference type="ChEBI" id="CHEBI:57595"/>
    </ligand>
</feature>
<sequence length="422" mass="45289">MAKAVVPARGMRDILPKDKAKRDAVLDTIRATYRRNGFAEIETPAIEPLSRLRSNQGGENESMLFELLRRGLDPEQELLPADATDLALRYDLTVPLTRFYASHAAELPTVFRALQIGSVWRAERPQKGRFRQFTQCDIDIIGEPGILAEVDLIVSTMAAFDALGMGADVTLLVNDRRVLQDLLEAAGVAPEAVPETLIALDKLDKIGRDGVLAEIARKELASDDAATLLLDTVEALQGQGGPDDEPLRTGRVVVGGREVGLYELPEIVRAVAAVLPDARVVLDATLVRGMGYYTGPIFEVRHAGSSGSVAGGGRYDGVVGKWLGRDVPACGFSIGFERIIDLLPDPAADGRRVALLHGADAAPAELLRLRAELQADGAAVTLVKPPRKVSGAFFDGLVGEGFTHVADARADDPRALRELARA</sequence>
<organism evidence="5 6">
    <name type="scientific">Actinotalea ferrariae CF5-4</name>
    <dbReference type="NCBI Taxonomy" id="948458"/>
    <lineage>
        <taxon>Bacteria</taxon>
        <taxon>Bacillati</taxon>
        <taxon>Actinomycetota</taxon>
        <taxon>Actinomycetes</taxon>
        <taxon>Micrococcales</taxon>
        <taxon>Cellulomonadaceae</taxon>
        <taxon>Actinotalea</taxon>
    </lineage>
</organism>
<evidence type="ECO:0000259" key="4">
    <source>
        <dbReference type="PROSITE" id="PS50862"/>
    </source>
</evidence>
<dbReference type="OrthoDB" id="9800814at2"/>
<evidence type="ECO:0000313" key="5">
    <source>
        <dbReference type="EMBL" id="EYR62210.1"/>
    </source>
</evidence>
<dbReference type="InterPro" id="IPR004516">
    <property type="entry name" value="HisRS/HisZ"/>
</dbReference>
<feature type="binding site" evidence="3">
    <location>
        <position position="139"/>
    </location>
    <ligand>
        <name>L-histidine</name>
        <dbReference type="ChEBI" id="CHEBI:57595"/>
    </ligand>
</feature>
<evidence type="ECO:0000256" key="3">
    <source>
        <dbReference type="PIRSR" id="PIRSR001549-1"/>
    </source>
</evidence>
<keyword evidence="5" id="KW-0030">Aminoacyl-tRNA synthetase</keyword>
<dbReference type="EMBL" id="AXCW01000295">
    <property type="protein sequence ID" value="EYR62210.1"/>
    <property type="molecule type" value="Genomic_DNA"/>
</dbReference>
<comment type="caution">
    <text evidence="5">The sequence shown here is derived from an EMBL/GenBank/DDBJ whole genome shotgun (WGS) entry which is preliminary data.</text>
</comment>
<protein>
    <recommendedName>
        <fullName evidence="2">Histidyl-tRNA synthetase</fullName>
    </recommendedName>
</protein>
<dbReference type="Gene3D" id="3.30.930.10">
    <property type="entry name" value="Bira Bifunctional Protein, Domain 2"/>
    <property type="match status" value="1"/>
</dbReference>
<dbReference type="InterPro" id="IPR045864">
    <property type="entry name" value="aa-tRNA-synth_II/BPL/LPL"/>
</dbReference>
<feature type="binding site" evidence="3">
    <location>
        <begin position="91"/>
        <end position="93"/>
    </location>
    <ligand>
        <name>L-histidine</name>
        <dbReference type="ChEBI" id="CHEBI:57595"/>
    </ligand>
</feature>
<evidence type="ECO:0000313" key="6">
    <source>
        <dbReference type="Proteomes" id="UP000019753"/>
    </source>
</evidence>
<dbReference type="AlphaFoldDB" id="A0A021VQ84"/>
<proteinExistence type="inferred from homology"/>
<dbReference type="PIRSF" id="PIRSF001549">
    <property type="entry name" value="His-tRNA_synth"/>
    <property type="match status" value="1"/>
</dbReference>
<name>A0A021VQ84_9CELL</name>
<evidence type="ECO:0000256" key="1">
    <source>
        <dbReference type="ARBA" id="ARBA00008226"/>
    </source>
</evidence>
<dbReference type="Pfam" id="PF13393">
    <property type="entry name" value="tRNA-synt_His"/>
    <property type="match status" value="1"/>
</dbReference>
<gene>
    <name evidence="5" type="ORF">N866_10705</name>
</gene>
<dbReference type="GO" id="GO:0005737">
    <property type="term" value="C:cytoplasm"/>
    <property type="evidence" value="ECO:0007669"/>
    <property type="project" value="InterPro"/>
</dbReference>
<dbReference type="InterPro" id="IPR041715">
    <property type="entry name" value="HisRS-like_core"/>
</dbReference>
<dbReference type="SUPFAM" id="SSF55681">
    <property type="entry name" value="Class II aaRS and biotin synthetases"/>
    <property type="match status" value="1"/>
</dbReference>
<feature type="binding site" evidence="3">
    <location>
        <position position="121"/>
    </location>
    <ligand>
        <name>L-histidine</name>
        <dbReference type="ChEBI" id="CHEBI:57595"/>
    </ligand>
</feature>
<dbReference type="CDD" id="cd00773">
    <property type="entry name" value="HisRS-like_core"/>
    <property type="match status" value="1"/>
</dbReference>
<dbReference type="RefSeq" id="WP_034228504.1">
    <property type="nucleotide sequence ID" value="NZ_AXCW01000295.1"/>
</dbReference>
<keyword evidence="5" id="KW-0436">Ligase</keyword>
<feature type="binding site" evidence="3">
    <location>
        <begin position="292"/>
        <end position="293"/>
    </location>
    <ligand>
        <name>L-histidine</name>
        <dbReference type="ChEBI" id="CHEBI:57595"/>
    </ligand>
</feature>
<keyword evidence="6" id="KW-1185">Reference proteome</keyword>
<evidence type="ECO:0000256" key="2">
    <source>
        <dbReference type="ARBA" id="ARBA00030619"/>
    </source>
</evidence>
<feature type="domain" description="Aminoacyl-transfer RNA synthetases class-II family profile" evidence="4">
    <location>
        <begin position="22"/>
        <end position="363"/>
    </location>
</feature>